<keyword evidence="11" id="KW-0406">Ion transport</keyword>
<feature type="transmembrane region" description="Helical" evidence="17">
    <location>
        <begin position="145"/>
        <end position="163"/>
    </location>
</feature>
<dbReference type="GO" id="GO:0008331">
    <property type="term" value="F:high voltage-gated calcium channel activity"/>
    <property type="evidence" value="ECO:0007669"/>
    <property type="project" value="TreeGrafter"/>
</dbReference>
<evidence type="ECO:0000256" key="6">
    <source>
        <dbReference type="ARBA" id="ARBA00022723"/>
    </source>
</evidence>
<feature type="transmembrane region" description="Helical" evidence="17">
    <location>
        <begin position="116"/>
        <end position="133"/>
    </location>
</feature>
<evidence type="ECO:0000259" key="18">
    <source>
        <dbReference type="Pfam" id="PF00520"/>
    </source>
</evidence>
<dbReference type="PRINTS" id="PR00167">
    <property type="entry name" value="CACHANNEL"/>
</dbReference>
<keyword evidence="9 15" id="KW-0851">Voltage-gated channel</keyword>
<evidence type="ECO:0000256" key="12">
    <source>
        <dbReference type="ARBA" id="ARBA00023136"/>
    </source>
</evidence>
<evidence type="ECO:0000256" key="3">
    <source>
        <dbReference type="ARBA" id="ARBA00022568"/>
    </source>
</evidence>
<dbReference type="GO" id="GO:0098703">
    <property type="term" value="P:calcium ion import across plasma membrane"/>
    <property type="evidence" value="ECO:0007669"/>
    <property type="project" value="TreeGrafter"/>
</dbReference>
<keyword evidence="10 17" id="KW-1133">Transmembrane helix</keyword>
<dbReference type="Pfam" id="PF00520">
    <property type="entry name" value="Ion_trans"/>
    <property type="match status" value="2"/>
</dbReference>
<evidence type="ECO:0000256" key="16">
    <source>
        <dbReference type="SAM" id="MobiDB-lite"/>
    </source>
</evidence>
<keyword evidence="20" id="KW-1185">Reference proteome</keyword>
<feature type="domain" description="Ion transport" evidence="18">
    <location>
        <begin position="448"/>
        <end position="694"/>
    </location>
</feature>
<feature type="transmembrane region" description="Helical" evidence="17">
    <location>
        <begin position="650"/>
        <end position="671"/>
    </location>
</feature>
<feature type="binding site" evidence="14">
    <location>
        <position position="661"/>
    </location>
    <ligand>
        <name>Ca(2+)</name>
        <dbReference type="ChEBI" id="CHEBI:29108"/>
    </ligand>
</feature>
<comment type="similarity">
    <text evidence="15">Belongs to the calcium channel alpha-1 subunit (TC 1.A.1.11) family.</text>
</comment>
<dbReference type="GO" id="GO:0046872">
    <property type="term" value="F:metal ion binding"/>
    <property type="evidence" value="ECO:0007669"/>
    <property type="project" value="UniProtKB-KW"/>
</dbReference>
<evidence type="ECO:0000256" key="17">
    <source>
        <dbReference type="SAM" id="Phobius"/>
    </source>
</evidence>
<keyword evidence="12 17" id="KW-0472">Membrane</keyword>
<evidence type="ECO:0000256" key="1">
    <source>
        <dbReference type="ARBA" id="ARBA00004141"/>
    </source>
</evidence>
<dbReference type="FunFam" id="1.20.120.350:FF:000006">
    <property type="entry name" value="Voltage-dependent L-type calcium channel subunit alpha"/>
    <property type="match status" value="1"/>
</dbReference>
<evidence type="ECO:0000256" key="9">
    <source>
        <dbReference type="ARBA" id="ARBA00022882"/>
    </source>
</evidence>
<feature type="compositionally biased region" description="Acidic residues" evidence="16">
    <location>
        <begin position="349"/>
        <end position="364"/>
    </location>
</feature>
<keyword evidence="2" id="KW-0813">Transport</keyword>
<evidence type="ECO:0000256" key="10">
    <source>
        <dbReference type="ARBA" id="ARBA00022989"/>
    </source>
</evidence>
<evidence type="ECO:0000256" key="15">
    <source>
        <dbReference type="RuleBase" id="RU003808"/>
    </source>
</evidence>
<comment type="subcellular location">
    <subcellularLocation>
        <location evidence="1 15">Membrane</location>
        <topology evidence="1 15">Multi-pass membrane protein</topology>
    </subcellularLocation>
</comment>
<keyword evidence="4 15" id="KW-0107">Calcium channel</keyword>
<dbReference type="PANTHER" id="PTHR45628:SF1">
    <property type="entry name" value="VOLTAGE-DEPENDENT CALCIUM CHANNEL TYPE D SUBUNIT ALPHA-1"/>
    <property type="match status" value="1"/>
</dbReference>
<feature type="domain" description="Ion transport" evidence="18">
    <location>
        <begin position="116"/>
        <end position="352"/>
    </location>
</feature>
<dbReference type="FunFam" id="1.20.120.350:FF:000001">
    <property type="entry name" value="Voltage-dependent L-type calcium channel subunit alpha"/>
    <property type="match status" value="1"/>
</dbReference>
<evidence type="ECO:0000256" key="7">
    <source>
        <dbReference type="ARBA" id="ARBA00022737"/>
    </source>
</evidence>
<reference evidence="19 20" key="1">
    <citation type="submission" date="2019-07" db="EMBL/GenBank/DDBJ databases">
        <authorList>
            <person name="Jastrzebski P J."/>
            <person name="Paukszto L."/>
            <person name="Jastrzebski P J."/>
        </authorList>
    </citation>
    <scope>NUCLEOTIDE SEQUENCE [LARGE SCALE GENOMIC DNA]</scope>
    <source>
        <strain evidence="19 20">WMS-il1</strain>
    </source>
</reference>
<dbReference type="InterPro" id="IPR027359">
    <property type="entry name" value="Volt_channel_dom_sf"/>
</dbReference>
<evidence type="ECO:0000313" key="19">
    <source>
        <dbReference type="EMBL" id="VUZ48175.1"/>
    </source>
</evidence>
<proteinExistence type="inferred from homology"/>
<dbReference type="EMBL" id="CABIJS010000277">
    <property type="protein sequence ID" value="VUZ48175.1"/>
    <property type="molecule type" value="Genomic_DNA"/>
</dbReference>
<evidence type="ECO:0000313" key="20">
    <source>
        <dbReference type="Proteomes" id="UP000321570"/>
    </source>
</evidence>
<keyword evidence="8 14" id="KW-0106">Calcium</keyword>
<dbReference type="InterPro" id="IPR005821">
    <property type="entry name" value="Ion_trans_dom"/>
</dbReference>
<evidence type="ECO:0000256" key="13">
    <source>
        <dbReference type="ARBA" id="ARBA00023303"/>
    </source>
</evidence>
<feature type="region of interest" description="Disordered" evidence="16">
    <location>
        <begin position="349"/>
        <end position="376"/>
    </location>
</feature>
<keyword evidence="13" id="KW-0407">Ion channel</keyword>
<feature type="transmembrane region" description="Helical" evidence="17">
    <location>
        <begin position="566"/>
        <end position="594"/>
    </location>
</feature>
<gene>
    <name evidence="19" type="ORF">WMSIL1_LOCUS7635</name>
</gene>
<dbReference type="SUPFAM" id="SSF81324">
    <property type="entry name" value="Voltage-gated potassium channels"/>
    <property type="match status" value="2"/>
</dbReference>
<evidence type="ECO:0000256" key="14">
    <source>
        <dbReference type="PIRSR" id="PIRSR602077-1"/>
    </source>
</evidence>
<keyword evidence="3 15" id="KW-0109">Calcium transport</keyword>
<name>A0A564YLM9_HYMDI</name>
<accession>A0A564YLM9</accession>
<feature type="binding site" evidence="14">
    <location>
        <position position="296"/>
    </location>
    <ligand>
        <name>Ca(2+)</name>
        <dbReference type="ChEBI" id="CHEBI:29108"/>
    </ligand>
</feature>
<evidence type="ECO:0000256" key="4">
    <source>
        <dbReference type="ARBA" id="ARBA00022673"/>
    </source>
</evidence>
<dbReference type="InterPro" id="IPR002077">
    <property type="entry name" value="VDCCAlpha1"/>
</dbReference>
<feature type="transmembrane region" description="Helical" evidence="17">
    <location>
        <begin position="480"/>
        <end position="502"/>
    </location>
</feature>
<evidence type="ECO:0000256" key="8">
    <source>
        <dbReference type="ARBA" id="ARBA00022837"/>
    </source>
</evidence>
<evidence type="ECO:0000256" key="2">
    <source>
        <dbReference type="ARBA" id="ARBA00022448"/>
    </source>
</evidence>
<keyword evidence="5 17" id="KW-0812">Transmembrane</keyword>
<dbReference type="FunFam" id="1.10.287.70:FF:000107">
    <property type="entry name" value="Voltage-dependent L-type calcium channel subunit alpha"/>
    <property type="match status" value="1"/>
</dbReference>
<dbReference type="Gene3D" id="1.20.120.350">
    <property type="entry name" value="Voltage-gated potassium channels. Chain C"/>
    <property type="match status" value="2"/>
</dbReference>
<dbReference type="GO" id="GO:0005891">
    <property type="term" value="C:voltage-gated calcium channel complex"/>
    <property type="evidence" value="ECO:0007669"/>
    <property type="project" value="InterPro"/>
</dbReference>
<feature type="transmembrane region" description="Helical" evidence="17">
    <location>
        <begin position="183"/>
        <end position="200"/>
    </location>
</feature>
<feature type="transmembrane region" description="Helical" evidence="17">
    <location>
        <begin position="241"/>
        <end position="264"/>
    </location>
</feature>
<protein>
    <recommendedName>
        <fullName evidence="18">Ion transport domain-containing protein</fullName>
    </recommendedName>
</protein>
<feature type="transmembrane region" description="Helical" evidence="17">
    <location>
        <begin position="315"/>
        <end position="343"/>
    </location>
</feature>
<dbReference type="Gene3D" id="1.10.287.70">
    <property type="match status" value="2"/>
</dbReference>
<keyword evidence="7" id="KW-0677">Repeat</keyword>
<dbReference type="InterPro" id="IPR050599">
    <property type="entry name" value="VDCC_alpha-1_subunit"/>
</dbReference>
<evidence type="ECO:0000256" key="11">
    <source>
        <dbReference type="ARBA" id="ARBA00023065"/>
    </source>
</evidence>
<dbReference type="Gene3D" id="6.10.250.2500">
    <property type="match status" value="1"/>
</dbReference>
<feature type="transmembrane region" description="Helical" evidence="17">
    <location>
        <begin position="522"/>
        <end position="545"/>
    </location>
</feature>
<feature type="non-terminal residue" evidence="19">
    <location>
        <position position="694"/>
    </location>
</feature>
<dbReference type="PANTHER" id="PTHR45628">
    <property type="entry name" value="VOLTAGE-DEPENDENT CALCIUM CHANNEL TYPE A SUBUNIT ALPHA-1"/>
    <property type="match status" value="1"/>
</dbReference>
<sequence length="694" mass="79587">MNLVLGVLSGEFTKEKDKTDRKEMFRKERQQKREQQDYENYKEWIEIAEDLSESEAEPKSAKEIDAGLMDGEIVEDQGAVHEPTARSKCWEVMRRLNKFRKRLRRVVAAFVKSRQFFALILTFVLLNTIILATEHHNQPFWLNQFQNFANGLFVSLFTLEMILKMSAYGIQDYFATLFNRYDFLVVVVSILEIILTYFNVMDPMGLSVLRCARLLRIFKITHYWAGLRGLVNRLLKSIRSVAGLLLLLFLFILICSLLGMQWFGGTFNFPNVIKPRSHFDGIAQSMITVFQMLTGEDWNTVMYNGMRAYKSEGPWFGFVVIYFIIVFVVGNYILLNVFLAIAVDNLSDEDEDDEENEIDDDDDDRQNSKKASEAAANAKGPLDTYMEMNYEEILPDEEEQDEAALAAKLEQLTINPANPQTIPPHSAFFIFDPANKFRVFCHNIVSSPIFTNLILGCILISSTLLCAEDPLHTYSLTNKILNYFDYFFTSVFTIEITLKMIADGFIMHEGAFLRSMFNLLDLVVVCIALISFMLENGAISAVKILRVLRVLRPLRAINRAKGLKNVVQCVVTALKSIGNILLVTILIEFVFAVIGVQLFKGKYVQCNDPSKLTEQTCVGSFIEYQNGRPANVVQRIWIQNELNFDNVANAMLTLFVVLTFEGWPPILYYGIDSNEEDMGRLHDHRKYIALYFIL</sequence>
<feature type="transmembrane region" description="Helical" evidence="17">
    <location>
        <begin position="449"/>
        <end position="468"/>
    </location>
</feature>
<organism evidence="19 20">
    <name type="scientific">Hymenolepis diminuta</name>
    <name type="common">Rat tapeworm</name>
    <dbReference type="NCBI Taxonomy" id="6216"/>
    <lineage>
        <taxon>Eukaryota</taxon>
        <taxon>Metazoa</taxon>
        <taxon>Spiralia</taxon>
        <taxon>Lophotrochozoa</taxon>
        <taxon>Platyhelminthes</taxon>
        <taxon>Cestoda</taxon>
        <taxon>Eucestoda</taxon>
        <taxon>Cyclophyllidea</taxon>
        <taxon>Hymenolepididae</taxon>
        <taxon>Hymenolepis</taxon>
    </lineage>
</organism>
<feature type="region of interest" description="Disordered" evidence="16">
    <location>
        <begin position="15"/>
        <end position="36"/>
    </location>
</feature>
<evidence type="ECO:0000256" key="5">
    <source>
        <dbReference type="ARBA" id="ARBA00022692"/>
    </source>
</evidence>
<dbReference type="AlphaFoldDB" id="A0A564YLM9"/>
<dbReference type="Proteomes" id="UP000321570">
    <property type="component" value="Unassembled WGS sequence"/>
</dbReference>
<keyword evidence="6 14" id="KW-0479">Metal-binding</keyword>